<evidence type="ECO:0000313" key="2">
    <source>
        <dbReference type="Proteomes" id="UP001476950"/>
    </source>
</evidence>
<dbReference type="Proteomes" id="UP001476950">
    <property type="component" value="Unassembled WGS sequence"/>
</dbReference>
<sequence length="61" mass="6342">MSDPTATAFEGCTSGCGLKLDFFDSKSGSKAVFFPVFNACKPDAAVAPLLRGATVPRDQSL</sequence>
<gene>
    <name evidence="1" type="ORF">NDI38_29820</name>
</gene>
<comment type="caution">
    <text evidence="1">The sequence shown here is derived from an EMBL/GenBank/DDBJ whole genome shotgun (WGS) entry which is preliminary data.</text>
</comment>
<name>A0ABV0KTJ6_9CYAN</name>
<dbReference type="RefSeq" id="WP_190455684.1">
    <property type="nucleotide sequence ID" value="NZ_JAMPLM010000073.1"/>
</dbReference>
<protein>
    <submittedName>
        <fullName evidence="1">Uncharacterized protein</fullName>
    </submittedName>
</protein>
<dbReference type="EMBL" id="JAMPLM010000073">
    <property type="protein sequence ID" value="MEP1062573.1"/>
    <property type="molecule type" value="Genomic_DNA"/>
</dbReference>
<keyword evidence="2" id="KW-1185">Reference proteome</keyword>
<organism evidence="1 2">
    <name type="scientific">Stenomitos frigidus AS-A4</name>
    <dbReference type="NCBI Taxonomy" id="2933935"/>
    <lineage>
        <taxon>Bacteria</taxon>
        <taxon>Bacillati</taxon>
        <taxon>Cyanobacteriota</taxon>
        <taxon>Cyanophyceae</taxon>
        <taxon>Leptolyngbyales</taxon>
        <taxon>Leptolyngbyaceae</taxon>
        <taxon>Stenomitos</taxon>
    </lineage>
</organism>
<proteinExistence type="predicted"/>
<evidence type="ECO:0000313" key="1">
    <source>
        <dbReference type="EMBL" id="MEP1062573.1"/>
    </source>
</evidence>
<reference evidence="1 2" key="1">
    <citation type="submission" date="2022-04" db="EMBL/GenBank/DDBJ databases">
        <title>Positive selection, recombination, and allopatry shape intraspecific diversity of widespread and dominant cyanobacteria.</title>
        <authorList>
            <person name="Wei J."/>
            <person name="Shu W."/>
            <person name="Hu C."/>
        </authorList>
    </citation>
    <scope>NUCLEOTIDE SEQUENCE [LARGE SCALE GENOMIC DNA]</scope>
    <source>
        <strain evidence="1 2">AS-A4</strain>
    </source>
</reference>
<accession>A0ABV0KTJ6</accession>